<dbReference type="GO" id="GO:0005975">
    <property type="term" value="P:carbohydrate metabolic process"/>
    <property type="evidence" value="ECO:0007669"/>
    <property type="project" value="InterPro"/>
</dbReference>
<sequence>MQRKRPLSLATLLPLLLLAMAVAGFFLLPRDTYHALKGLSGPTGTSALAPQKPETAWQECREGEPSRLAVLLTDPNSAWTGIQHALETMGIPFVITDDAARAVKHRVVLVYPMISGKLLDREKQEALRQHVKDGGCVLATQVLGTDLKDLFGYTEVQEARAHYEVKLSADHALTNWLRDESERTVRLGNPERPQSWIGTQYYTEPAQVLATFQDGKAAWIAKEHPGGGLAMALGFDLGFFILKAQNDRDDDASRSYVNAYEPSVDVWLRLIQHLYRKREPLAVTVGTVPEGKSISAVLSFDIDYVKSMTNMIAYRDLLVKHGVPATFFIQAKYYRDFNDSGFFNDETVGLLRGLQQSGMEIASHSVAHTDVFASLPPGTGTEAYPDYQPRVKGKGDTRNASILGEMRVSKYLLESITGAQVHSFRPGYLACPPSLPQALEASGYRYSSSVTAGNVMTYLPYRKNYNREYAASTGVIEFPVAVEDEHLPLMDQRVQGAMDLANQLAQYGGTFVVLSHPDVISHKHRFVDLILPRLKPMAWIGTIGQLGDWWSARSQMKIDVAQRAEKQIHLSINAPVAIKGVTLQVPASWKASDARPLPHGATLQEGRLFFPELQGAVSVTLQEE</sequence>
<reference evidence="2 3" key="1">
    <citation type="submission" date="2018-06" db="EMBL/GenBank/DDBJ databases">
        <title>Genomic Encyclopedia of Type Strains, Phase IV (KMG-IV): sequencing the most valuable type-strain genomes for metagenomic binning, comparative biology and taxonomic classification.</title>
        <authorList>
            <person name="Goeker M."/>
        </authorList>
    </citation>
    <scope>NUCLEOTIDE SEQUENCE [LARGE SCALE GENOMIC DNA]</scope>
    <source>
        <strain evidence="2 3">DSM 25532</strain>
    </source>
</reference>
<dbReference type="AlphaFoldDB" id="A0A366HET9"/>
<organism evidence="2 3">
    <name type="scientific">Roseimicrobium gellanilyticum</name>
    <dbReference type="NCBI Taxonomy" id="748857"/>
    <lineage>
        <taxon>Bacteria</taxon>
        <taxon>Pseudomonadati</taxon>
        <taxon>Verrucomicrobiota</taxon>
        <taxon>Verrucomicrobiia</taxon>
        <taxon>Verrucomicrobiales</taxon>
        <taxon>Verrucomicrobiaceae</taxon>
        <taxon>Roseimicrobium</taxon>
    </lineage>
</organism>
<dbReference type="Gene3D" id="3.20.20.370">
    <property type="entry name" value="Glycoside hydrolase/deacetylase"/>
    <property type="match status" value="1"/>
</dbReference>
<accession>A0A366HET9</accession>
<name>A0A366HET9_9BACT</name>
<dbReference type="InterPro" id="IPR002509">
    <property type="entry name" value="NODB_dom"/>
</dbReference>
<dbReference type="InterPro" id="IPR029062">
    <property type="entry name" value="Class_I_gatase-like"/>
</dbReference>
<dbReference type="Gene3D" id="3.40.50.880">
    <property type="match status" value="1"/>
</dbReference>
<comment type="caution">
    <text evidence="2">The sequence shown here is derived from an EMBL/GenBank/DDBJ whole genome shotgun (WGS) entry which is preliminary data.</text>
</comment>
<dbReference type="PROSITE" id="PS51677">
    <property type="entry name" value="NODB"/>
    <property type="match status" value="1"/>
</dbReference>
<evidence type="ECO:0000259" key="1">
    <source>
        <dbReference type="PROSITE" id="PS51677"/>
    </source>
</evidence>
<keyword evidence="3" id="KW-1185">Reference proteome</keyword>
<dbReference type="GO" id="GO:0016810">
    <property type="term" value="F:hydrolase activity, acting on carbon-nitrogen (but not peptide) bonds"/>
    <property type="evidence" value="ECO:0007669"/>
    <property type="project" value="InterPro"/>
</dbReference>
<dbReference type="Proteomes" id="UP000253426">
    <property type="component" value="Unassembled WGS sequence"/>
</dbReference>
<evidence type="ECO:0000313" key="2">
    <source>
        <dbReference type="EMBL" id="RBP40345.1"/>
    </source>
</evidence>
<dbReference type="SUPFAM" id="SSF88713">
    <property type="entry name" value="Glycoside hydrolase/deacetylase"/>
    <property type="match status" value="1"/>
</dbReference>
<dbReference type="RefSeq" id="WP_113960220.1">
    <property type="nucleotide sequence ID" value="NZ_QNRR01000008.1"/>
</dbReference>
<feature type="domain" description="NodB homology" evidence="1">
    <location>
        <begin position="294"/>
        <end position="512"/>
    </location>
</feature>
<dbReference type="InterPro" id="IPR011330">
    <property type="entry name" value="Glyco_hydro/deAcase_b/a-brl"/>
</dbReference>
<proteinExistence type="predicted"/>
<evidence type="ECO:0000313" key="3">
    <source>
        <dbReference type="Proteomes" id="UP000253426"/>
    </source>
</evidence>
<gene>
    <name evidence="2" type="ORF">DES53_10851</name>
</gene>
<dbReference type="EMBL" id="QNRR01000008">
    <property type="protein sequence ID" value="RBP40345.1"/>
    <property type="molecule type" value="Genomic_DNA"/>
</dbReference>
<dbReference type="OrthoDB" id="5491at2"/>
<dbReference type="Pfam" id="PF01522">
    <property type="entry name" value="Polysacc_deac_1"/>
    <property type="match status" value="1"/>
</dbReference>
<protein>
    <submittedName>
        <fullName evidence="2">Peptidoglycan/xylan/chitin deacetylase (PgdA/CDA1 family)</fullName>
    </submittedName>
</protein>